<dbReference type="InterPro" id="IPR047553">
    <property type="entry name" value="BICC1_KH-I_rpt3"/>
</dbReference>
<protein>
    <submittedName>
        <fullName evidence="9">BICC1</fullName>
    </submittedName>
</protein>
<dbReference type="Pfam" id="PF24234">
    <property type="entry name" value="KH_BICC1_1st"/>
    <property type="match status" value="1"/>
</dbReference>
<dbReference type="SUPFAM" id="SSF54791">
    <property type="entry name" value="Eukaryotic type KH-domain (KH-domain type I)"/>
    <property type="match status" value="1"/>
</dbReference>
<feature type="region of interest" description="Disordered" evidence="7">
    <location>
        <begin position="22"/>
        <end position="56"/>
    </location>
</feature>
<dbReference type="InterPro" id="IPR054727">
    <property type="entry name" value="BICC1_KH"/>
</dbReference>
<evidence type="ECO:0000256" key="5">
    <source>
        <dbReference type="ARBA" id="ARBA00023242"/>
    </source>
</evidence>
<dbReference type="Pfam" id="PF22985">
    <property type="entry name" value="KH_BICC1"/>
    <property type="match status" value="1"/>
</dbReference>
<evidence type="ECO:0000313" key="9">
    <source>
        <dbReference type="EMBL" id="CAF2816506.1"/>
    </source>
</evidence>
<feature type="domain" description="K Homology" evidence="8">
    <location>
        <begin position="346"/>
        <end position="420"/>
    </location>
</feature>
<dbReference type="GO" id="GO:0010468">
    <property type="term" value="P:regulation of gene expression"/>
    <property type="evidence" value="ECO:0007669"/>
    <property type="project" value="UniProtKB-ARBA"/>
</dbReference>
<name>A0A7R8CH64_LEPSM</name>
<dbReference type="Proteomes" id="UP000675881">
    <property type="component" value="Chromosome 12"/>
</dbReference>
<feature type="compositionally biased region" description="Polar residues" evidence="7">
    <location>
        <begin position="22"/>
        <end position="46"/>
    </location>
</feature>
<organism evidence="9 10">
    <name type="scientific">Lepeophtheirus salmonis</name>
    <name type="common">Salmon louse</name>
    <name type="synonym">Caligus salmonis</name>
    <dbReference type="NCBI Taxonomy" id="72036"/>
    <lineage>
        <taxon>Eukaryota</taxon>
        <taxon>Metazoa</taxon>
        <taxon>Ecdysozoa</taxon>
        <taxon>Arthropoda</taxon>
        <taxon>Crustacea</taxon>
        <taxon>Multicrustacea</taxon>
        <taxon>Hexanauplia</taxon>
        <taxon>Copepoda</taxon>
        <taxon>Siphonostomatoida</taxon>
        <taxon>Caligidae</taxon>
        <taxon>Lepeophtheirus</taxon>
    </lineage>
</organism>
<keyword evidence="3" id="KW-0597">Phosphoprotein</keyword>
<evidence type="ECO:0000256" key="3">
    <source>
        <dbReference type="ARBA" id="ARBA00022553"/>
    </source>
</evidence>
<dbReference type="InterPro" id="IPR047549">
    <property type="entry name" value="BICC1_KH-I_rpt1"/>
</dbReference>
<dbReference type="Gene3D" id="3.30.310.270">
    <property type="match status" value="2"/>
</dbReference>
<dbReference type="AlphaFoldDB" id="A0A7R8CH64"/>
<comment type="subcellular location">
    <subcellularLocation>
        <location evidence="1">Nucleus</location>
    </subcellularLocation>
</comment>
<dbReference type="Pfam" id="PF00013">
    <property type="entry name" value="KH_1"/>
    <property type="match status" value="1"/>
</dbReference>
<keyword evidence="4" id="KW-0677">Repeat</keyword>
<dbReference type="InterPro" id="IPR004087">
    <property type="entry name" value="KH_dom"/>
</dbReference>
<proteinExistence type="inferred from homology"/>
<sequence length="505" mass="56583">MLIAANAASAAAQLQQKQSLHTSRSSISGWTPTSAKNSLSNGVSGMSSGGALDPQSQSKYHQLLSVIEEMSKDIRPTYAGSKSSAERLKRGIIFARILSSLLGATRENEWEWVSEQVVGSTSHSLSRESSRDDLVSISQDQIFEYEERFRVDRRKLELMIIQKLEHIEVPAADFFNRIEYETNTTIIWPSRLKIGAKSKKDPHIRVGGCEKFVKEAKCLIMEFLDNKTNRVVIQFEDNPNEKSNQVSIAGEVEGVERARARVRELTPLVFNFDLPVIPSLQSTPDPLDPYLRAIQDQYNIQVMFRQKQKNFHTTTVVVKGCEWEGSRVKEATLLLIDHLCQTSLNVPVAMNMEISPQHHSIVLGKGNMTLKVIMQRTNTTILFPDAGDPNIPPIRKGSVTITGAIHNVYLARQQLMGSLPLVMMFDLPESLSIDDSFIRKLQEEKTTNASGIYKSRIDLLNLHDLEAIVAVIPETYKIPCVLGKLDCVDPISLPINHRSSLMIFS</sequence>
<dbReference type="PROSITE" id="PS50084">
    <property type="entry name" value="KH_TYPE_1"/>
    <property type="match status" value="1"/>
</dbReference>
<dbReference type="GO" id="GO:0005737">
    <property type="term" value="C:cytoplasm"/>
    <property type="evidence" value="ECO:0007669"/>
    <property type="project" value="TreeGrafter"/>
</dbReference>
<keyword evidence="6" id="KW-0694">RNA-binding</keyword>
<dbReference type="OrthoDB" id="9628807at2759"/>
<dbReference type="Pfam" id="PF09806">
    <property type="entry name" value="CDK2AP"/>
    <property type="match status" value="1"/>
</dbReference>
<accession>A0A7R8CH64</accession>
<comment type="similarity">
    <text evidence="2">Belongs to the CDK2AP family.</text>
</comment>
<dbReference type="CDD" id="cd22422">
    <property type="entry name" value="KH-I_BICC1_rpt3"/>
    <property type="match status" value="1"/>
</dbReference>
<dbReference type="GO" id="GO:0005634">
    <property type="term" value="C:nucleus"/>
    <property type="evidence" value="ECO:0007669"/>
    <property type="project" value="UniProtKB-SubCell"/>
</dbReference>
<dbReference type="PANTHER" id="PTHR10627:SF69">
    <property type="entry name" value="PROTEIN BICAUDAL C"/>
    <property type="match status" value="1"/>
</dbReference>
<evidence type="ECO:0000256" key="2">
    <source>
        <dbReference type="ARBA" id="ARBA00008485"/>
    </source>
</evidence>
<evidence type="ECO:0000256" key="1">
    <source>
        <dbReference type="ARBA" id="ARBA00004123"/>
    </source>
</evidence>
<keyword evidence="5" id="KW-0539">Nucleus</keyword>
<evidence type="ECO:0000313" key="10">
    <source>
        <dbReference type="Proteomes" id="UP000675881"/>
    </source>
</evidence>
<dbReference type="GO" id="GO:0003723">
    <property type="term" value="F:RNA binding"/>
    <property type="evidence" value="ECO:0007669"/>
    <property type="project" value="UniProtKB-UniRule"/>
</dbReference>
<dbReference type="SMART" id="SM00322">
    <property type="entry name" value="KH"/>
    <property type="match status" value="1"/>
</dbReference>
<evidence type="ECO:0000259" key="8">
    <source>
        <dbReference type="SMART" id="SM00322"/>
    </source>
</evidence>
<evidence type="ECO:0000256" key="4">
    <source>
        <dbReference type="ARBA" id="ARBA00022737"/>
    </source>
</evidence>
<dbReference type="InterPro" id="IPR036612">
    <property type="entry name" value="KH_dom_type_1_sf"/>
</dbReference>
<keyword evidence="10" id="KW-1185">Reference proteome</keyword>
<dbReference type="PANTHER" id="PTHR10627">
    <property type="entry name" value="SCP160"/>
    <property type="match status" value="1"/>
</dbReference>
<reference evidence="9" key="1">
    <citation type="submission" date="2021-02" db="EMBL/GenBank/DDBJ databases">
        <authorList>
            <person name="Bekaert M."/>
        </authorList>
    </citation>
    <scope>NUCLEOTIDE SEQUENCE</scope>
    <source>
        <strain evidence="9">IoA-00</strain>
    </source>
</reference>
<dbReference type="InterPro" id="IPR017266">
    <property type="entry name" value="DOC_1/2"/>
</dbReference>
<dbReference type="Gene3D" id="6.10.140.1300">
    <property type="match status" value="1"/>
</dbReference>
<evidence type="ECO:0000256" key="6">
    <source>
        <dbReference type="PROSITE-ProRule" id="PRU00117"/>
    </source>
</evidence>
<evidence type="ECO:0000256" key="7">
    <source>
        <dbReference type="SAM" id="MobiDB-lite"/>
    </source>
</evidence>
<dbReference type="EMBL" id="HG994591">
    <property type="protein sequence ID" value="CAF2816506.1"/>
    <property type="molecule type" value="Genomic_DNA"/>
</dbReference>
<gene>
    <name evidence="9" type="ORF">LSAA_3573</name>
</gene>
<dbReference type="InterPro" id="IPR004088">
    <property type="entry name" value="KH_dom_type_1"/>
</dbReference>